<feature type="region of interest" description="Disordered" evidence="2">
    <location>
        <begin position="55"/>
        <end position="74"/>
    </location>
</feature>
<reference evidence="3" key="3">
    <citation type="submission" date="2025-09" db="UniProtKB">
        <authorList>
            <consortium name="Ensembl"/>
        </authorList>
    </citation>
    <scope>IDENTIFICATION</scope>
</reference>
<dbReference type="GO" id="GO:0002189">
    <property type="term" value="C:ribose phosphate diphosphokinase complex"/>
    <property type="evidence" value="ECO:0007669"/>
    <property type="project" value="TreeGrafter"/>
</dbReference>
<protein>
    <submittedName>
        <fullName evidence="3">Uncharacterized protein</fullName>
    </submittedName>
</protein>
<dbReference type="GO" id="GO:0005737">
    <property type="term" value="C:cytoplasm"/>
    <property type="evidence" value="ECO:0007669"/>
    <property type="project" value="TreeGrafter"/>
</dbReference>
<keyword evidence="4" id="KW-1185">Reference proteome</keyword>
<accession>A0A4W5LGR7</accession>
<reference evidence="3" key="2">
    <citation type="submission" date="2025-08" db="UniProtKB">
        <authorList>
            <consortium name="Ensembl"/>
        </authorList>
    </citation>
    <scope>IDENTIFICATION</scope>
</reference>
<dbReference type="Ensembl" id="ENSHHUT00000026106.1">
    <property type="protein sequence ID" value="ENSHHUP00000025128.1"/>
    <property type="gene ID" value="ENSHHUG00000015843.1"/>
</dbReference>
<dbReference type="GO" id="GO:0006015">
    <property type="term" value="P:5-phosphoribose 1-diphosphate biosynthetic process"/>
    <property type="evidence" value="ECO:0007669"/>
    <property type="project" value="TreeGrafter"/>
</dbReference>
<dbReference type="PANTHER" id="PTHR10210:SF53">
    <property type="entry name" value="GH23275P"/>
    <property type="match status" value="1"/>
</dbReference>
<organism evidence="3 4">
    <name type="scientific">Hucho hucho</name>
    <name type="common">huchen</name>
    <dbReference type="NCBI Taxonomy" id="62062"/>
    <lineage>
        <taxon>Eukaryota</taxon>
        <taxon>Metazoa</taxon>
        <taxon>Chordata</taxon>
        <taxon>Craniata</taxon>
        <taxon>Vertebrata</taxon>
        <taxon>Euteleostomi</taxon>
        <taxon>Actinopterygii</taxon>
        <taxon>Neopterygii</taxon>
        <taxon>Teleostei</taxon>
        <taxon>Protacanthopterygii</taxon>
        <taxon>Salmoniformes</taxon>
        <taxon>Salmonidae</taxon>
        <taxon>Salmoninae</taxon>
        <taxon>Hucho</taxon>
    </lineage>
</organism>
<proteinExistence type="inferred from homology"/>
<dbReference type="STRING" id="62062.ENSHHUP00000025128"/>
<comment type="similarity">
    <text evidence="1">Belongs to the ribose-phosphate pyrophosphokinase family.</text>
</comment>
<dbReference type="GO" id="GO:0005524">
    <property type="term" value="F:ATP binding"/>
    <property type="evidence" value="ECO:0007669"/>
    <property type="project" value="TreeGrafter"/>
</dbReference>
<dbReference type="AlphaFoldDB" id="A0A4W5LGR7"/>
<dbReference type="InterPro" id="IPR029057">
    <property type="entry name" value="PRTase-like"/>
</dbReference>
<evidence type="ECO:0000313" key="4">
    <source>
        <dbReference type="Proteomes" id="UP000314982"/>
    </source>
</evidence>
<dbReference type="GO" id="GO:0004749">
    <property type="term" value="F:ribose phosphate diphosphokinase activity"/>
    <property type="evidence" value="ECO:0007669"/>
    <property type="project" value="TreeGrafter"/>
</dbReference>
<dbReference type="Gene3D" id="3.40.50.2020">
    <property type="match status" value="1"/>
</dbReference>
<evidence type="ECO:0000256" key="2">
    <source>
        <dbReference type="SAM" id="MobiDB-lite"/>
    </source>
</evidence>
<sequence length="74" mass="7730">MATHAILSADAPRILQESAISQVVVTNTIPHSSQKLQCCKIKTVDVSLILSLSLSSLGGGNQHDSPLVPEAPVL</sequence>
<dbReference type="SUPFAM" id="SSF53271">
    <property type="entry name" value="PRTase-like"/>
    <property type="match status" value="1"/>
</dbReference>
<dbReference type="GO" id="GO:0000287">
    <property type="term" value="F:magnesium ion binding"/>
    <property type="evidence" value="ECO:0007669"/>
    <property type="project" value="InterPro"/>
</dbReference>
<dbReference type="Proteomes" id="UP000314982">
    <property type="component" value="Unassembled WGS sequence"/>
</dbReference>
<dbReference type="GO" id="GO:0006164">
    <property type="term" value="P:purine nucleotide biosynthetic process"/>
    <property type="evidence" value="ECO:0007669"/>
    <property type="project" value="TreeGrafter"/>
</dbReference>
<dbReference type="InterPro" id="IPR005946">
    <property type="entry name" value="Rib-P_diPkinase"/>
</dbReference>
<dbReference type="Pfam" id="PF14572">
    <property type="entry name" value="Pribosyl_synth"/>
    <property type="match status" value="1"/>
</dbReference>
<name>A0A4W5LGR7_9TELE</name>
<dbReference type="PANTHER" id="PTHR10210">
    <property type="entry name" value="RIBOSE-PHOSPHATE DIPHOSPHOKINASE FAMILY MEMBER"/>
    <property type="match status" value="1"/>
</dbReference>
<evidence type="ECO:0000313" key="3">
    <source>
        <dbReference type="Ensembl" id="ENSHHUP00000025128.1"/>
    </source>
</evidence>
<reference evidence="4" key="1">
    <citation type="submission" date="2018-06" db="EMBL/GenBank/DDBJ databases">
        <title>Genome assembly of Danube salmon.</title>
        <authorList>
            <person name="Macqueen D.J."/>
            <person name="Gundappa M.K."/>
        </authorList>
    </citation>
    <scope>NUCLEOTIDE SEQUENCE [LARGE SCALE GENOMIC DNA]</scope>
</reference>
<evidence type="ECO:0000256" key="1">
    <source>
        <dbReference type="ARBA" id="ARBA00006478"/>
    </source>
</evidence>